<dbReference type="Proteomes" id="UP000009168">
    <property type="component" value="Unassembled WGS sequence"/>
</dbReference>
<evidence type="ECO:0000313" key="2">
    <source>
        <dbReference type="EMBL" id="EAR88097.2"/>
    </source>
</evidence>
<feature type="coiled-coil region" evidence="1">
    <location>
        <begin position="228"/>
        <end position="392"/>
    </location>
</feature>
<keyword evidence="3" id="KW-1185">Reference proteome</keyword>
<dbReference type="KEGG" id="tet:TTHERM_00013630"/>
<feature type="coiled-coil region" evidence="1">
    <location>
        <begin position="22"/>
        <end position="152"/>
    </location>
</feature>
<dbReference type="HOGENOM" id="CLU_234591_0_0_1"/>
<evidence type="ECO:0000313" key="3">
    <source>
        <dbReference type="Proteomes" id="UP000009168"/>
    </source>
</evidence>
<dbReference type="GeneID" id="7823239"/>
<proteinExistence type="predicted"/>
<gene>
    <name evidence="2" type="ORF">TTHERM_00013630</name>
</gene>
<dbReference type="STRING" id="312017.Q22RM5"/>
<organism evidence="2 3">
    <name type="scientific">Tetrahymena thermophila (strain SB210)</name>
    <dbReference type="NCBI Taxonomy" id="312017"/>
    <lineage>
        <taxon>Eukaryota</taxon>
        <taxon>Sar</taxon>
        <taxon>Alveolata</taxon>
        <taxon>Ciliophora</taxon>
        <taxon>Intramacronucleata</taxon>
        <taxon>Oligohymenophorea</taxon>
        <taxon>Hymenostomatida</taxon>
        <taxon>Tetrahymenina</taxon>
        <taxon>Tetrahymenidae</taxon>
        <taxon>Tetrahymena</taxon>
    </lineage>
</organism>
<accession>Q22RM5</accession>
<reference evidence="3" key="1">
    <citation type="journal article" date="2006" name="PLoS Biol.">
        <title>Macronuclear genome sequence of the ciliate Tetrahymena thermophila, a model eukaryote.</title>
        <authorList>
            <person name="Eisen J.A."/>
            <person name="Coyne R.S."/>
            <person name="Wu M."/>
            <person name="Wu D."/>
            <person name="Thiagarajan M."/>
            <person name="Wortman J.R."/>
            <person name="Badger J.H."/>
            <person name="Ren Q."/>
            <person name="Amedeo P."/>
            <person name="Jones K.M."/>
            <person name="Tallon L.J."/>
            <person name="Delcher A.L."/>
            <person name="Salzberg S.L."/>
            <person name="Silva J.C."/>
            <person name="Haas B.J."/>
            <person name="Majoros W.H."/>
            <person name="Farzad M."/>
            <person name="Carlton J.M."/>
            <person name="Smith R.K. Jr."/>
            <person name="Garg J."/>
            <person name="Pearlman R.E."/>
            <person name="Karrer K.M."/>
            <person name="Sun L."/>
            <person name="Manning G."/>
            <person name="Elde N.C."/>
            <person name="Turkewitz A.P."/>
            <person name="Asai D.J."/>
            <person name="Wilkes D.E."/>
            <person name="Wang Y."/>
            <person name="Cai H."/>
            <person name="Collins K."/>
            <person name="Stewart B.A."/>
            <person name="Lee S.R."/>
            <person name="Wilamowska K."/>
            <person name="Weinberg Z."/>
            <person name="Ruzzo W.L."/>
            <person name="Wloga D."/>
            <person name="Gaertig J."/>
            <person name="Frankel J."/>
            <person name="Tsao C.-C."/>
            <person name="Gorovsky M.A."/>
            <person name="Keeling P.J."/>
            <person name="Waller R.F."/>
            <person name="Patron N.J."/>
            <person name="Cherry J.M."/>
            <person name="Stover N.A."/>
            <person name="Krieger C.J."/>
            <person name="del Toro C."/>
            <person name="Ryder H.F."/>
            <person name="Williamson S.C."/>
            <person name="Barbeau R.A."/>
            <person name="Hamilton E.P."/>
            <person name="Orias E."/>
        </authorList>
    </citation>
    <scope>NUCLEOTIDE SEQUENCE [LARGE SCALE GENOMIC DNA]</scope>
    <source>
        <strain evidence="3">SB210</strain>
    </source>
</reference>
<protein>
    <submittedName>
        <fullName evidence="2">Uncharacterized protein</fullName>
    </submittedName>
</protein>
<keyword evidence="1" id="KW-0175">Coiled coil</keyword>
<dbReference type="EMBL" id="GG662845">
    <property type="protein sequence ID" value="EAR88097.2"/>
    <property type="molecule type" value="Genomic_DNA"/>
</dbReference>
<sequence length="879" mass="105025">MNQQANKINYEQYLEQQYEFLITELQTDYSKLNQQLTAEKRICTNLTDQIENLKSQLSQQQEKTNNLKKQSEDQIKTLNEQIININNLLVLEKEKASNMKKQSEDQKKTLTEQISKTNELLKLEKEKVSNLIKQSEDQKKTLTEQITKADNLLILEKEKVSNLTKQSEDQKKTFTDQISKANELLMLEKVKVSNLTKQSEDQIIALNEQITQVNKLLVLEQEKVVNMTKEFKDKKTNLKQTLQTTQQELEVVKSEKNTILEKNKKTEEQQVHLINQLKHLNEELKKQLQEMTQNLKEKNEKLNLADKQLLNYNEEILFLKQKQTKIINALKKKQQSYQHLQQNYNDEQSQNKQLQSTLDDFLRKQNEFKQEIIELQEQIQGITEQKQLLQNQLQVVSGERQSIQQFQITSYDQQINLTHLFMDKPKIQDFFSFQYEESMQDITVSLLSYQKGSSYILSQILEKNITKKKNNDNNLFIHNHKVNEYLSSRFLNTKKMGLPITCYKKNENNNSQQLTKNKYFDEQEKKNQQMIQNFLIDLVSNISDVQILVVNEVTEQEQNLIARLKSDFLQNKYVKDDKQLIVIHLLTEYNEEQLEEYSQKIQGFFKLTEKQQQNYKYFKDQDYKSISHFIIGNEYLQEKEKYFTFPINKIKSIIFEEMIIDGYSIYDRIQEFLNKYYTFYVQISHKQNFTKSKQQGQQCSQQNDINQKIFNSKYNDQHNICERDQMKLFIQSENDLILNDELYDFLEVKNYNYKLQKKTITEVNYNLNLSNDEQQLQVKIEIPAKVQQVEIELSVNTNKLLIFAQKSIPNSSKCQQIMYQLQNHIFEYYELFKEKHFENKDGVYIITLKRLEKYKQSKLAQLCRNIESFYQLNQFDFNC</sequence>
<dbReference type="RefSeq" id="XP_001008342.2">
    <property type="nucleotide sequence ID" value="XM_001008342.2"/>
</dbReference>
<dbReference type="AlphaFoldDB" id="Q22RM5"/>
<dbReference type="InParanoid" id="Q22RM5"/>
<evidence type="ECO:0000256" key="1">
    <source>
        <dbReference type="SAM" id="Coils"/>
    </source>
</evidence>
<name>Q22RM5_TETTS</name>